<organism evidence="3 4">
    <name type="scientific">Stachybotrys chlorohalonatus (strain IBT 40285)</name>
    <dbReference type="NCBI Taxonomy" id="1283841"/>
    <lineage>
        <taxon>Eukaryota</taxon>
        <taxon>Fungi</taxon>
        <taxon>Dikarya</taxon>
        <taxon>Ascomycota</taxon>
        <taxon>Pezizomycotina</taxon>
        <taxon>Sordariomycetes</taxon>
        <taxon>Hypocreomycetidae</taxon>
        <taxon>Hypocreales</taxon>
        <taxon>Stachybotryaceae</taxon>
        <taxon>Stachybotrys</taxon>
    </lineage>
</organism>
<dbReference type="InParanoid" id="A0A084QJX7"/>
<gene>
    <name evidence="3" type="ORF">S40285_10444</name>
</gene>
<proteinExistence type="predicted"/>
<accession>A0A084QJX7</accession>
<keyword evidence="4" id="KW-1185">Reference proteome</keyword>
<evidence type="ECO:0000313" key="3">
    <source>
        <dbReference type="EMBL" id="KFA64262.1"/>
    </source>
</evidence>
<feature type="transmembrane region" description="Helical" evidence="2">
    <location>
        <begin position="48"/>
        <end position="65"/>
    </location>
</feature>
<feature type="region of interest" description="Disordered" evidence="1">
    <location>
        <begin position="1"/>
        <end position="23"/>
    </location>
</feature>
<evidence type="ECO:0000256" key="1">
    <source>
        <dbReference type="SAM" id="MobiDB-lite"/>
    </source>
</evidence>
<reference evidence="3 4" key="1">
    <citation type="journal article" date="2014" name="BMC Genomics">
        <title>Comparative genome sequencing reveals chemotype-specific gene clusters in the toxigenic black mold Stachybotrys.</title>
        <authorList>
            <person name="Semeiks J."/>
            <person name="Borek D."/>
            <person name="Otwinowski Z."/>
            <person name="Grishin N.V."/>
        </authorList>
    </citation>
    <scope>NUCLEOTIDE SEQUENCE [LARGE SCALE GENOMIC DNA]</scope>
    <source>
        <strain evidence="3 4">IBT 40285</strain>
    </source>
</reference>
<protein>
    <submittedName>
        <fullName evidence="3">Uncharacterized protein</fullName>
    </submittedName>
</protein>
<dbReference type="Proteomes" id="UP000028524">
    <property type="component" value="Unassembled WGS sequence"/>
</dbReference>
<name>A0A084QJX7_STAC4</name>
<sequence length="199" mass="21557">MLGPAPNETPNASGNGNGNGSGSGNGNGIGSVFQFLGFDVSWGQRKPLAAPFIFFIFLLFFKAPLYPATDKVHCSTIGTASLDPEPTCIGKRVRDHRVDHGKRVTMIPAEEVVQDDVLKLRSCGSSSREMFVFLVQPLNVWLFSVPVAVFLSRLGMARRLSGSGGNSQAFGRELLYIAQALVLIFFRPARACLIAPELR</sequence>
<evidence type="ECO:0000313" key="4">
    <source>
        <dbReference type="Proteomes" id="UP000028524"/>
    </source>
</evidence>
<dbReference type="AlphaFoldDB" id="A0A084QJX7"/>
<evidence type="ECO:0000256" key="2">
    <source>
        <dbReference type="SAM" id="Phobius"/>
    </source>
</evidence>
<dbReference type="EMBL" id="KL660693">
    <property type="protein sequence ID" value="KFA64262.1"/>
    <property type="molecule type" value="Genomic_DNA"/>
</dbReference>
<dbReference type="HOGENOM" id="CLU_1373004_0_0_1"/>
<keyword evidence="2" id="KW-0472">Membrane</keyword>
<feature type="transmembrane region" description="Helical" evidence="2">
    <location>
        <begin position="131"/>
        <end position="154"/>
    </location>
</feature>
<keyword evidence="2" id="KW-0812">Transmembrane</keyword>
<keyword evidence="2" id="KW-1133">Transmembrane helix</keyword>